<name>A0A1I7J9C6_9BURK</name>
<proteinExistence type="predicted"/>
<evidence type="ECO:0000313" key="2">
    <source>
        <dbReference type="Proteomes" id="UP000199391"/>
    </source>
</evidence>
<sequence length="202" mass="22048">MKAAHSQQRSCPLMLRLRPAAVAEPGPRLKHRPSIMVNVIAKHRISSKPQKLQVKSATEKIRRGSQRKVGPADRKTWLPCHGPIVEQSWSSRGAAREMGIGKGGRWRRAPAPGASARWQRFSRGVQAEWRGRAGSGCVVETSRLRPSAWDEPVQASAWIEAVQASGSDGARSAGCSCRPCWAASIRNDFGVQPNSSLNSLLK</sequence>
<gene>
    <name evidence="1" type="ORF">SAMN05216552_1010179</name>
</gene>
<dbReference type="AlphaFoldDB" id="A0A1I7J9C6"/>
<keyword evidence="2" id="KW-1185">Reference proteome</keyword>
<protein>
    <submittedName>
        <fullName evidence="1">Uncharacterized protein</fullName>
    </submittedName>
</protein>
<dbReference type="Proteomes" id="UP000199391">
    <property type="component" value="Unassembled WGS sequence"/>
</dbReference>
<reference evidence="2" key="1">
    <citation type="submission" date="2016-10" db="EMBL/GenBank/DDBJ databases">
        <authorList>
            <person name="Varghese N."/>
            <person name="Submissions S."/>
        </authorList>
    </citation>
    <scope>NUCLEOTIDE SEQUENCE [LARGE SCALE GENOMIC DNA]</scope>
    <source>
        <strain evidence="2">CGMCC 1.11014</strain>
    </source>
</reference>
<dbReference type="STRING" id="1035707.SAMN05216552_1010179"/>
<dbReference type="EMBL" id="FPBO01000010">
    <property type="protein sequence ID" value="SFU81806.1"/>
    <property type="molecule type" value="Genomic_DNA"/>
</dbReference>
<evidence type="ECO:0000313" key="1">
    <source>
        <dbReference type="EMBL" id="SFU81806.1"/>
    </source>
</evidence>
<accession>A0A1I7J9C6</accession>
<organism evidence="1 2">
    <name type="scientific">Pseudoduganella namucuonensis</name>
    <dbReference type="NCBI Taxonomy" id="1035707"/>
    <lineage>
        <taxon>Bacteria</taxon>
        <taxon>Pseudomonadati</taxon>
        <taxon>Pseudomonadota</taxon>
        <taxon>Betaproteobacteria</taxon>
        <taxon>Burkholderiales</taxon>
        <taxon>Oxalobacteraceae</taxon>
        <taxon>Telluria group</taxon>
        <taxon>Pseudoduganella</taxon>
    </lineage>
</organism>